<name>A0A6J5P5K2_9CAUD</name>
<proteinExistence type="predicted"/>
<accession>A0A6J5P5K2</accession>
<evidence type="ECO:0000313" key="1">
    <source>
        <dbReference type="EMBL" id="CAB4166332.1"/>
    </source>
</evidence>
<reference evidence="1" key="1">
    <citation type="submission" date="2020-04" db="EMBL/GenBank/DDBJ databases">
        <authorList>
            <person name="Chiriac C."/>
            <person name="Salcher M."/>
            <person name="Ghai R."/>
            <person name="Kavagutti S V."/>
        </authorList>
    </citation>
    <scope>NUCLEOTIDE SEQUENCE</scope>
</reference>
<sequence length="148" mass="15291">MTNINQLSSLDTIQLGDLLAVWSTNNGDTRKASMSLLLSFMQANLTLPGSLTTQYAAPSATGFSVTVALGDTWLLLTPTATFAAGTIVLPTSAADKSEVSVNCTQIVTALTVSAGGTTVTGAPTTLAAANAFFTMRYDAATSAWYRVS</sequence>
<gene>
    <name evidence="1" type="ORF">UFOVP845_24</name>
</gene>
<organism evidence="1">
    <name type="scientific">uncultured Caudovirales phage</name>
    <dbReference type="NCBI Taxonomy" id="2100421"/>
    <lineage>
        <taxon>Viruses</taxon>
        <taxon>Duplodnaviria</taxon>
        <taxon>Heunggongvirae</taxon>
        <taxon>Uroviricota</taxon>
        <taxon>Caudoviricetes</taxon>
        <taxon>Peduoviridae</taxon>
        <taxon>Maltschvirus</taxon>
        <taxon>Maltschvirus maltsch</taxon>
    </lineage>
</organism>
<dbReference type="EMBL" id="LR796781">
    <property type="protein sequence ID" value="CAB4166332.1"/>
    <property type="molecule type" value="Genomic_DNA"/>
</dbReference>
<protein>
    <submittedName>
        <fullName evidence="1">Uncharacterized protein</fullName>
    </submittedName>
</protein>